<dbReference type="EMBL" id="CP002584">
    <property type="protein sequence ID" value="ADZ81762.1"/>
    <property type="molecule type" value="Genomic_DNA"/>
</dbReference>
<dbReference type="KEGG" id="shg:Sph21_5273"/>
<evidence type="ECO:0000313" key="2">
    <source>
        <dbReference type="EMBL" id="ADZ81762.1"/>
    </source>
</evidence>
<dbReference type="AlphaFoldDB" id="F4C7V1"/>
<gene>
    <name evidence="2" type="ordered locus">Sph21_5273</name>
</gene>
<proteinExistence type="predicted"/>
<sequence>MADIEPSPKGIQLSFFTKKKHKNMGEKNHTLSGCGKISHSKKQV</sequence>
<dbReference type="HOGENOM" id="CLU_3222210_0_0_10"/>
<organism evidence="2">
    <name type="scientific">Sphingobacterium sp. (strain 21)</name>
    <dbReference type="NCBI Taxonomy" id="743722"/>
    <lineage>
        <taxon>Bacteria</taxon>
        <taxon>Pseudomonadati</taxon>
        <taxon>Bacteroidota</taxon>
        <taxon>Sphingobacteriia</taxon>
        <taxon>Sphingobacteriales</taxon>
        <taxon>Sphingobacteriaceae</taxon>
        <taxon>Sphingobacterium</taxon>
    </lineage>
</organism>
<accession>F4C7V1</accession>
<name>F4C7V1_SPHS2</name>
<evidence type="ECO:0000256" key="1">
    <source>
        <dbReference type="SAM" id="MobiDB-lite"/>
    </source>
</evidence>
<reference evidence="2" key="1">
    <citation type="submission" date="2011-03" db="EMBL/GenBank/DDBJ databases">
        <title>Complete sequence of Sphingobacterium sp. 21.</title>
        <authorList>
            <consortium name="US DOE Joint Genome Institute"/>
            <person name="Lucas S."/>
            <person name="Copeland A."/>
            <person name="Lapidus A."/>
            <person name="Cheng J.-F."/>
            <person name="Goodwin L."/>
            <person name="Pitluck S."/>
            <person name="Davenport K."/>
            <person name="Detter J.C."/>
            <person name="Han C."/>
            <person name="Tapia R."/>
            <person name="Land M."/>
            <person name="Hauser L."/>
            <person name="Kyrpides N."/>
            <person name="Ivanova N."/>
            <person name="Ovchinnikova G."/>
            <person name="Pagani I."/>
            <person name="Siebers A.K."/>
            <person name="Allgaier M."/>
            <person name="Thelen M.P."/>
            <person name="Hugenholtz P."/>
            <person name="Woyke T."/>
        </authorList>
    </citation>
    <scope>NUCLEOTIDE SEQUENCE</scope>
    <source>
        <strain evidence="2">21</strain>
    </source>
</reference>
<protein>
    <submittedName>
        <fullName evidence="2">Uncharacterized protein</fullName>
    </submittedName>
</protein>
<feature type="region of interest" description="Disordered" evidence="1">
    <location>
        <begin position="21"/>
        <end position="44"/>
    </location>
</feature>